<dbReference type="Proteomes" id="UP000240572">
    <property type="component" value="Unassembled WGS sequence"/>
</dbReference>
<dbReference type="EMBL" id="PYGD01000002">
    <property type="protein sequence ID" value="PSK93113.1"/>
    <property type="molecule type" value="Genomic_DNA"/>
</dbReference>
<organism evidence="1 2">
    <name type="scientific">Taibaiella chishuiensis</name>
    <dbReference type="NCBI Taxonomy" id="1434707"/>
    <lineage>
        <taxon>Bacteria</taxon>
        <taxon>Pseudomonadati</taxon>
        <taxon>Bacteroidota</taxon>
        <taxon>Chitinophagia</taxon>
        <taxon>Chitinophagales</taxon>
        <taxon>Chitinophagaceae</taxon>
        <taxon>Taibaiella</taxon>
    </lineage>
</organism>
<evidence type="ECO:0000313" key="1">
    <source>
        <dbReference type="EMBL" id="PSK93113.1"/>
    </source>
</evidence>
<keyword evidence="2" id="KW-1185">Reference proteome</keyword>
<comment type="caution">
    <text evidence="1">The sequence shown here is derived from an EMBL/GenBank/DDBJ whole genome shotgun (WGS) entry which is preliminary data.</text>
</comment>
<protein>
    <submittedName>
        <fullName evidence="1">Uncharacterized protein</fullName>
    </submittedName>
</protein>
<accession>A0A2P8D7C8</accession>
<dbReference type="AlphaFoldDB" id="A0A2P8D7C8"/>
<reference evidence="1 2" key="1">
    <citation type="submission" date="2018-03" db="EMBL/GenBank/DDBJ databases">
        <title>Genomic Encyclopedia of Type Strains, Phase III (KMG-III): the genomes of soil and plant-associated and newly described type strains.</title>
        <authorList>
            <person name="Whitman W."/>
        </authorList>
    </citation>
    <scope>NUCLEOTIDE SEQUENCE [LARGE SCALE GENOMIC DNA]</scope>
    <source>
        <strain evidence="1 2">CGMCC 1.12700</strain>
    </source>
</reference>
<evidence type="ECO:0000313" key="2">
    <source>
        <dbReference type="Proteomes" id="UP000240572"/>
    </source>
</evidence>
<sequence>MKYTGFIKEYDPQLSHISIDDFFGNAELNSQRVDGIINYLSHGILEQSRN</sequence>
<proteinExistence type="predicted"/>
<name>A0A2P8D7C8_9BACT</name>
<gene>
    <name evidence="1" type="ORF">B0I18_10282</name>
</gene>